<name>A0ABQ5GQV3_9ASTR</name>
<organism evidence="1 2">
    <name type="scientific">Tanacetum coccineum</name>
    <dbReference type="NCBI Taxonomy" id="301880"/>
    <lineage>
        <taxon>Eukaryota</taxon>
        <taxon>Viridiplantae</taxon>
        <taxon>Streptophyta</taxon>
        <taxon>Embryophyta</taxon>
        <taxon>Tracheophyta</taxon>
        <taxon>Spermatophyta</taxon>
        <taxon>Magnoliopsida</taxon>
        <taxon>eudicotyledons</taxon>
        <taxon>Gunneridae</taxon>
        <taxon>Pentapetalae</taxon>
        <taxon>asterids</taxon>
        <taxon>campanulids</taxon>
        <taxon>Asterales</taxon>
        <taxon>Asteraceae</taxon>
        <taxon>Asteroideae</taxon>
        <taxon>Anthemideae</taxon>
        <taxon>Anthemidinae</taxon>
        <taxon>Tanacetum</taxon>
    </lineage>
</organism>
<dbReference type="Proteomes" id="UP001151760">
    <property type="component" value="Unassembled WGS sequence"/>
</dbReference>
<evidence type="ECO:0000313" key="2">
    <source>
        <dbReference type="Proteomes" id="UP001151760"/>
    </source>
</evidence>
<comment type="caution">
    <text evidence="1">The sequence shown here is derived from an EMBL/GenBank/DDBJ whole genome shotgun (WGS) entry which is preliminary data.</text>
</comment>
<feature type="non-terminal residue" evidence="1">
    <location>
        <position position="68"/>
    </location>
</feature>
<reference evidence="1" key="1">
    <citation type="journal article" date="2022" name="Int. J. Mol. Sci.">
        <title>Draft Genome of Tanacetum Coccineum: Genomic Comparison of Closely Related Tanacetum-Family Plants.</title>
        <authorList>
            <person name="Yamashiro T."/>
            <person name="Shiraishi A."/>
            <person name="Nakayama K."/>
            <person name="Satake H."/>
        </authorList>
    </citation>
    <scope>NUCLEOTIDE SEQUENCE</scope>
</reference>
<proteinExistence type="predicted"/>
<accession>A0ABQ5GQV3</accession>
<reference evidence="1" key="2">
    <citation type="submission" date="2022-01" db="EMBL/GenBank/DDBJ databases">
        <authorList>
            <person name="Yamashiro T."/>
            <person name="Shiraishi A."/>
            <person name="Satake H."/>
            <person name="Nakayama K."/>
        </authorList>
    </citation>
    <scope>NUCLEOTIDE SEQUENCE</scope>
</reference>
<gene>
    <name evidence="1" type="ORF">Tco_1044339</name>
</gene>
<dbReference type="EMBL" id="BQNB010018727">
    <property type="protein sequence ID" value="GJT77614.1"/>
    <property type="molecule type" value="Genomic_DNA"/>
</dbReference>
<keyword evidence="2" id="KW-1185">Reference proteome</keyword>
<evidence type="ECO:0000313" key="1">
    <source>
        <dbReference type="EMBL" id="GJT77614.1"/>
    </source>
</evidence>
<protein>
    <submittedName>
        <fullName evidence="1">Uncharacterized protein</fullName>
    </submittedName>
</protein>
<sequence length="68" mass="7209">MKVQNGILDGEEVFIEQDVVEKEVSTADLVTTVGKIVTTTSIEVSAATATTTTIDELTLALTLIEIKA</sequence>